<keyword evidence="9" id="KW-1185">Reference proteome</keyword>
<evidence type="ECO:0000256" key="7">
    <source>
        <dbReference type="SAM" id="Phobius"/>
    </source>
</evidence>
<dbReference type="PANTHER" id="PTHR30589:SF0">
    <property type="entry name" value="PHOSPHATIDYLGLYCEROL--PROLIPOPROTEIN DIACYLGLYCERYL TRANSFERASE"/>
    <property type="match status" value="1"/>
</dbReference>
<gene>
    <name evidence="8" type="primary">lgt</name>
    <name evidence="8" type="ORF">SLITO_v1c00600</name>
</gene>
<dbReference type="GO" id="GO:0005886">
    <property type="term" value="C:plasma membrane"/>
    <property type="evidence" value="ECO:0007669"/>
    <property type="project" value="InterPro"/>
</dbReference>
<dbReference type="EMBL" id="CP012357">
    <property type="protein sequence ID" value="AKX33728.1"/>
    <property type="molecule type" value="Genomic_DNA"/>
</dbReference>
<feature type="transmembrane region" description="Helical" evidence="7">
    <location>
        <begin position="431"/>
        <end position="451"/>
    </location>
</feature>
<comment type="similarity">
    <text evidence="1">Belongs to the Lgt family.</text>
</comment>
<evidence type="ECO:0000256" key="4">
    <source>
        <dbReference type="ARBA" id="ARBA00022692"/>
    </source>
</evidence>
<keyword evidence="6 7" id="KW-0472">Membrane</keyword>
<dbReference type="KEGG" id="sll:SLITO_v1c00600"/>
<keyword evidence="2" id="KW-1003">Cell membrane</keyword>
<keyword evidence="5 7" id="KW-1133">Transmembrane helix</keyword>
<reference evidence="8 9" key="1">
    <citation type="journal article" date="2015" name="Genome Announc.">
        <title>Complete Genome Sequence of Spiroplasma litorale TN-1T (DSM 21781), a Bacterium Isolated from a Green-Eyed Horsefly (Tabanus nigrovittatus).</title>
        <authorList>
            <person name="Lo W.S."/>
            <person name="Lai Y.C."/>
            <person name="Lien Y.W."/>
            <person name="Wang T.H."/>
            <person name="Kuo C.H."/>
        </authorList>
    </citation>
    <scope>NUCLEOTIDE SEQUENCE [LARGE SCALE GENOMIC DNA]</scope>
    <source>
        <strain evidence="8 9">TN-1</strain>
    </source>
</reference>
<evidence type="ECO:0000256" key="2">
    <source>
        <dbReference type="ARBA" id="ARBA00022475"/>
    </source>
</evidence>
<dbReference type="GO" id="GO:0008961">
    <property type="term" value="F:phosphatidylglycerol-prolipoprotein diacylglyceryl transferase activity"/>
    <property type="evidence" value="ECO:0007669"/>
    <property type="project" value="InterPro"/>
</dbReference>
<evidence type="ECO:0000313" key="9">
    <source>
        <dbReference type="Proteomes" id="UP000067476"/>
    </source>
</evidence>
<feature type="transmembrane region" description="Helical" evidence="7">
    <location>
        <begin position="106"/>
        <end position="125"/>
    </location>
</feature>
<feature type="transmembrane region" description="Helical" evidence="7">
    <location>
        <begin position="390"/>
        <end position="411"/>
    </location>
</feature>
<evidence type="ECO:0000256" key="1">
    <source>
        <dbReference type="ARBA" id="ARBA00007150"/>
    </source>
</evidence>
<proteinExistence type="inferred from homology"/>
<dbReference type="STRING" id="216942.SLITO_v1c00600"/>
<keyword evidence="3 8" id="KW-0808">Transferase</keyword>
<evidence type="ECO:0000256" key="3">
    <source>
        <dbReference type="ARBA" id="ARBA00022679"/>
    </source>
</evidence>
<feature type="transmembrane region" description="Helical" evidence="7">
    <location>
        <begin position="132"/>
        <end position="151"/>
    </location>
</feature>
<dbReference type="Pfam" id="PF01790">
    <property type="entry name" value="LGT"/>
    <property type="match status" value="1"/>
</dbReference>
<dbReference type="PANTHER" id="PTHR30589">
    <property type="entry name" value="PROLIPOPROTEIN DIACYLGLYCERYL TRANSFERASE"/>
    <property type="match status" value="1"/>
</dbReference>
<keyword evidence="8" id="KW-0449">Lipoprotein</keyword>
<dbReference type="GO" id="GO:0042158">
    <property type="term" value="P:lipoprotein biosynthetic process"/>
    <property type="evidence" value="ECO:0007669"/>
    <property type="project" value="InterPro"/>
</dbReference>
<sequence>MINNFLSSKWSNGQPIPEGVFPRSDGRFSDNLSFLYSIFILAGVILVVIASIVCLRIKKIPLKEFINGIYISIPIAVIGASFFGKLGTTGEDWKIYRLFFFWEPGLSFFGGMFFGGTAAFVWFWYKKRVTKISIWVYADCIVPNVLLGQSIGRWGNLFNHEIMGKTVSDDNMNKITWLPTFIWHRLFYFRNPLTGQEYETLQFREPLFLYESIATFAFWLILVLLIPQLWKIFNKKPYKIDPYAFPCKFNKKVRWIDEKDLISYNTQIPVVYLKNSKGQLSLKMNWVWKKAYILYETNIQETKNLQNKITKRKEEQLKAEKNYKKINLEIKNKIKKIKRDNNNKELIKNIKSQKKSEEYINLKFQKSRIREFLGRDSKDLYNLNNPNKYFVWHSGVFASFYIMYISLIRILLDSFRDPYELAVKMHPALNYLSLFSIFLLGLVLFIFAQFISPKKWRESGWLYEKSY</sequence>
<evidence type="ECO:0000313" key="8">
    <source>
        <dbReference type="EMBL" id="AKX33728.1"/>
    </source>
</evidence>
<dbReference type="Proteomes" id="UP000067476">
    <property type="component" value="Chromosome"/>
</dbReference>
<dbReference type="PATRIC" id="fig|216942.3.peg.60"/>
<dbReference type="RefSeq" id="WP_075057829.1">
    <property type="nucleotide sequence ID" value="NZ_CP012357.1"/>
</dbReference>
<dbReference type="AlphaFoldDB" id="A0A0K1W0M5"/>
<feature type="transmembrane region" description="Helical" evidence="7">
    <location>
        <begin position="34"/>
        <end position="55"/>
    </location>
</feature>
<name>A0A0K1W0M5_9MOLU</name>
<evidence type="ECO:0000256" key="6">
    <source>
        <dbReference type="ARBA" id="ARBA00023136"/>
    </source>
</evidence>
<protein>
    <submittedName>
        <fullName evidence="8">Prolipoprotein diacylglyceryl transferase</fullName>
    </submittedName>
</protein>
<accession>A0A0K1W0M5</accession>
<keyword evidence="4 7" id="KW-0812">Transmembrane</keyword>
<evidence type="ECO:0000256" key="5">
    <source>
        <dbReference type="ARBA" id="ARBA00022989"/>
    </source>
</evidence>
<dbReference type="OrthoDB" id="871140at2"/>
<feature type="transmembrane region" description="Helical" evidence="7">
    <location>
        <begin position="67"/>
        <end position="86"/>
    </location>
</feature>
<organism evidence="8 9">
    <name type="scientific">Spiroplasma litorale</name>
    <dbReference type="NCBI Taxonomy" id="216942"/>
    <lineage>
        <taxon>Bacteria</taxon>
        <taxon>Bacillati</taxon>
        <taxon>Mycoplasmatota</taxon>
        <taxon>Mollicutes</taxon>
        <taxon>Entomoplasmatales</taxon>
        <taxon>Spiroplasmataceae</taxon>
        <taxon>Spiroplasma</taxon>
    </lineage>
</organism>
<dbReference type="InterPro" id="IPR001640">
    <property type="entry name" value="Lgt"/>
</dbReference>
<feature type="transmembrane region" description="Helical" evidence="7">
    <location>
        <begin position="207"/>
        <end position="230"/>
    </location>
</feature>